<organism evidence="1 2">
    <name type="scientific">Symbiobacterium thermophilum (strain DSM 24528 / JCM 14929 / IAM 14863 / T)</name>
    <dbReference type="NCBI Taxonomy" id="292459"/>
    <lineage>
        <taxon>Bacteria</taxon>
        <taxon>Bacillati</taxon>
        <taxon>Bacillota</taxon>
        <taxon>Clostridia</taxon>
        <taxon>Eubacteriales</taxon>
        <taxon>Symbiobacteriaceae</taxon>
        <taxon>Symbiobacterium</taxon>
    </lineage>
</organism>
<name>Q67SU0_SYMTH</name>
<dbReference type="RefSeq" id="WP_011194403.1">
    <property type="nucleotide sequence ID" value="NC_006177.1"/>
</dbReference>
<dbReference type="HOGENOM" id="CLU_1209286_0_0_9"/>
<dbReference type="AlphaFoldDB" id="Q67SU0"/>
<proteinExistence type="predicted"/>
<evidence type="ECO:0000313" key="2">
    <source>
        <dbReference type="Proteomes" id="UP000000417"/>
    </source>
</evidence>
<protein>
    <submittedName>
        <fullName evidence="1">Uncharacterized protein</fullName>
    </submittedName>
</protein>
<dbReference type="EMBL" id="AP006840">
    <property type="protein sequence ID" value="BAD39253.1"/>
    <property type="molecule type" value="Genomic_DNA"/>
</dbReference>
<evidence type="ECO:0000313" key="1">
    <source>
        <dbReference type="EMBL" id="BAD39253.1"/>
    </source>
</evidence>
<keyword evidence="2" id="KW-1185">Reference proteome</keyword>
<dbReference type="Proteomes" id="UP000000417">
    <property type="component" value="Chromosome"/>
</dbReference>
<reference evidence="1 2" key="1">
    <citation type="journal article" date="2004" name="Nucleic Acids Res.">
        <title>Genome sequence of Symbiobacterium thermophilum, an uncultivable bacterium that depends on microbial commensalism.</title>
        <authorList>
            <person name="Ueda K."/>
            <person name="Yamashita A."/>
            <person name="Ishikawa J."/>
            <person name="Shimada M."/>
            <person name="Watsuji T."/>
            <person name="Morimura K."/>
            <person name="Ikeda H."/>
            <person name="Hattori M."/>
            <person name="Beppu T."/>
        </authorList>
    </citation>
    <scope>NUCLEOTIDE SEQUENCE [LARGE SCALE GENOMIC DNA]</scope>
    <source>
        <strain evidence="2">T / IAM 14863</strain>
    </source>
</reference>
<dbReference type="STRING" id="292459.STH268"/>
<accession>Q67SU0</accession>
<gene>
    <name evidence="1" type="ordered locus">STH268</name>
</gene>
<sequence length="229" mass="25322">MITRIEYVVCPTRLVPDAPYISQLASADALADLIRKELRAAYPAAEVVVRVARLMEMLAPDACLQVVAEDGCDQDARLAVEQIIQSVCTDRQAEWIIIDRTEPMLQSDVAAIAENILRCHLGRLHPPGTIHSTVREWASRIISDPSYAETLAEVGGEVPYHQLTQYQAGITALVSDLCHDLVRFRRGEATDLAPAIIWAYERHLSVLTDPPAPSPSAAWHLPSPSEKRQ</sequence>
<dbReference type="KEGG" id="sth:STH268"/>